<keyword evidence="4" id="KW-0963">Cytoplasm</keyword>
<dbReference type="STRING" id="644352.J3PGX9"/>
<evidence type="ECO:0000256" key="3">
    <source>
        <dbReference type="ARBA" id="ARBA00009557"/>
    </source>
</evidence>
<feature type="domain" description="ADF-H" evidence="11">
    <location>
        <begin position="3"/>
        <end position="147"/>
    </location>
</feature>
<dbReference type="PANTHER" id="PTHR13759:SF1">
    <property type="entry name" value="TWINFILIN"/>
    <property type="match status" value="1"/>
</dbReference>
<evidence type="ECO:0000256" key="4">
    <source>
        <dbReference type="ARBA" id="ARBA00022490"/>
    </source>
</evidence>
<keyword evidence="6" id="KW-0009">Actin-binding</keyword>
<dbReference type="Pfam" id="PF00241">
    <property type="entry name" value="Cofilin_ADF"/>
    <property type="match status" value="2"/>
</dbReference>
<dbReference type="GO" id="GO:0051016">
    <property type="term" value="P:barbed-end actin filament capping"/>
    <property type="evidence" value="ECO:0007669"/>
    <property type="project" value="TreeGrafter"/>
</dbReference>
<dbReference type="EMBL" id="GL385403">
    <property type="protein sequence ID" value="EJT69876.1"/>
    <property type="molecule type" value="Genomic_DNA"/>
</dbReference>
<reference evidence="12" key="2">
    <citation type="submission" date="2010-07" db="EMBL/GenBank/DDBJ databases">
        <authorList>
            <consortium name="The Broad Institute Genome Sequencing Platform"/>
            <consortium name="Broad Institute Genome Sequencing Center for Infectious Disease"/>
            <person name="Ma L.-J."/>
            <person name="Dead R."/>
            <person name="Young S."/>
            <person name="Zeng Q."/>
            <person name="Koehrsen M."/>
            <person name="Alvarado L."/>
            <person name="Berlin A."/>
            <person name="Chapman S.B."/>
            <person name="Chen Z."/>
            <person name="Freedman E."/>
            <person name="Gellesch M."/>
            <person name="Goldberg J."/>
            <person name="Griggs A."/>
            <person name="Gujja S."/>
            <person name="Heilman E.R."/>
            <person name="Heiman D."/>
            <person name="Hepburn T."/>
            <person name="Howarth C."/>
            <person name="Jen D."/>
            <person name="Larson L."/>
            <person name="Mehta T."/>
            <person name="Neiman D."/>
            <person name="Pearson M."/>
            <person name="Roberts A."/>
            <person name="Saif S."/>
            <person name="Shea T."/>
            <person name="Shenoy N."/>
            <person name="Sisk P."/>
            <person name="Stolte C."/>
            <person name="Sykes S."/>
            <person name="Walk T."/>
            <person name="White J."/>
            <person name="Yandava C."/>
            <person name="Haas B."/>
            <person name="Nusbaum C."/>
            <person name="Birren B."/>
        </authorList>
    </citation>
    <scope>NUCLEOTIDE SEQUENCE</scope>
    <source>
        <strain evidence="12">R3-111a-1</strain>
    </source>
</reference>
<organism evidence="12">
    <name type="scientific">Gaeumannomyces tritici (strain R3-111a-1)</name>
    <name type="common">Wheat and barley take-all root rot fungus</name>
    <name type="synonym">Gaeumannomyces graminis var. tritici</name>
    <dbReference type="NCBI Taxonomy" id="644352"/>
    <lineage>
        <taxon>Eukaryota</taxon>
        <taxon>Fungi</taxon>
        <taxon>Dikarya</taxon>
        <taxon>Ascomycota</taxon>
        <taxon>Pezizomycotina</taxon>
        <taxon>Sordariomycetes</taxon>
        <taxon>Sordariomycetidae</taxon>
        <taxon>Magnaporthales</taxon>
        <taxon>Magnaporthaceae</taxon>
        <taxon>Gaeumannomyces</taxon>
    </lineage>
</organism>
<protein>
    <recommendedName>
        <fullName evidence="10">Twinfilin</fullName>
    </recommendedName>
</protein>
<evidence type="ECO:0000259" key="11">
    <source>
        <dbReference type="PROSITE" id="PS51263"/>
    </source>
</evidence>
<feature type="domain" description="ADF-H" evidence="11">
    <location>
        <begin position="184"/>
        <end position="329"/>
    </location>
</feature>
<dbReference type="RefSeq" id="XP_009228924.1">
    <property type="nucleotide sequence ID" value="XM_009230660.1"/>
</dbReference>
<keyword evidence="5" id="KW-0677">Repeat</keyword>
<dbReference type="Gene3D" id="3.40.20.10">
    <property type="entry name" value="Severin"/>
    <property type="match status" value="2"/>
</dbReference>
<dbReference type="GO" id="GO:0051015">
    <property type="term" value="F:actin filament binding"/>
    <property type="evidence" value="ECO:0007669"/>
    <property type="project" value="TreeGrafter"/>
</dbReference>
<dbReference type="SUPFAM" id="SSF55753">
    <property type="entry name" value="Actin depolymerizing proteins"/>
    <property type="match status" value="2"/>
</dbReference>
<dbReference type="GeneID" id="20353217"/>
<reference evidence="14" key="1">
    <citation type="submission" date="2010-07" db="EMBL/GenBank/DDBJ databases">
        <title>The genome sequence of Gaeumannomyces graminis var. tritici strain R3-111a-1.</title>
        <authorList>
            <consortium name="The Broad Institute Genome Sequencing Platform"/>
            <person name="Ma L.-J."/>
            <person name="Dead R."/>
            <person name="Young S."/>
            <person name="Zeng Q."/>
            <person name="Koehrsen M."/>
            <person name="Alvarado L."/>
            <person name="Berlin A."/>
            <person name="Chapman S.B."/>
            <person name="Chen Z."/>
            <person name="Freedman E."/>
            <person name="Gellesch M."/>
            <person name="Goldberg J."/>
            <person name="Griggs A."/>
            <person name="Gujja S."/>
            <person name="Heilman E.R."/>
            <person name="Heiman D."/>
            <person name="Hepburn T."/>
            <person name="Howarth C."/>
            <person name="Jen D."/>
            <person name="Larson L."/>
            <person name="Mehta T."/>
            <person name="Neiman D."/>
            <person name="Pearson M."/>
            <person name="Roberts A."/>
            <person name="Saif S."/>
            <person name="Shea T."/>
            <person name="Shenoy N."/>
            <person name="Sisk P."/>
            <person name="Stolte C."/>
            <person name="Sykes S."/>
            <person name="Walk T."/>
            <person name="White J."/>
            <person name="Yandava C."/>
            <person name="Haas B."/>
            <person name="Nusbaum C."/>
            <person name="Birren B."/>
        </authorList>
    </citation>
    <scope>NUCLEOTIDE SEQUENCE [LARGE SCALE GENOMIC DNA]</scope>
    <source>
        <strain evidence="14">R3-111a-1</strain>
    </source>
</reference>
<keyword evidence="7" id="KW-0206">Cytoskeleton</keyword>
<dbReference type="GO" id="GO:0003785">
    <property type="term" value="F:actin monomer binding"/>
    <property type="evidence" value="ECO:0007669"/>
    <property type="project" value="TreeGrafter"/>
</dbReference>
<dbReference type="eggNOG" id="KOG1747">
    <property type="taxonomic scope" value="Eukaryota"/>
</dbReference>
<dbReference type="FunFam" id="3.40.20.10:FF:000007">
    <property type="entry name" value="Twinfilin-1 isoform 1"/>
    <property type="match status" value="1"/>
</dbReference>
<dbReference type="CDD" id="cd11284">
    <property type="entry name" value="ADF_Twf-C_like"/>
    <property type="match status" value="1"/>
</dbReference>
<dbReference type="PANTHER" id="PTHR13759">
    <property type="entry name" value="TWINFILIN"/>
    <property type="match status" value="1"/>
</dbReference>
<evidence type="ECO:0000256" key="7">
    <source>
        <dbReference type="ARBA" id="ARBA00023212"/>
    </source>
</evidence>
<dbReference type="GO" id="GO:0005884">
    <property type="term" value="C:actin filament"/>
    <property type="evidence" value="ECO:0007669"/>
    <property type="project" value="TreeGrafter"/>
</dbReference>
<proteinExistence type="inferred from homology"/>
<evidence type="ECO:0000313" key="14">
    <source>
        <dbReference type="Proteomes" id="UP000006039"/>
    </source>
</evidence>
<evidence type="ECO:0000256" key="2">
    <source>
        <dbReference type="ARBA" id="ARBA00004544"/>
    </source>
</evidence>
<dbReference type="AlphaFoldDB" id="J3PGX9"/>
<dbReference type="CDD" id="cd11285">
    <property type="entry name" value="ADF_Twf-N_like"/>
    <property type="match status" value="1"/>
</dbReference>
<dbReference type="EnsemblFungi" id="EJT69876">
    <property type="protein sequence ID" value="EJT69876"/>
    <property type="gene ID" value="GGTG_12759"/>
</dbReference>
<dbReference type="FunCoup" id="J3PGX9">
    <property type="interactions" value="381"/>
</dbReference>
<comment type="subunit">
    <text evidence="8">Interacts with G-actin; ADP-actin form.</text>
</comment>
<dbReference type="OrthoDB" id="10006997at2759"/>
<comment type="similarity">
    <text evidence="3">Belongs to the actin-binding proteins ADF family. Twinfilin subfamily.</text>
</comment>
<dbReference type="SMART" id="SM00102">
    <property type="entry name" value="ADF"/>
    <property type="match status" value="1"/>
</dbReference>
<dbReference type="Proteomes" id="UP000006039">
    <property type="component" value="Unassembled WGS sequence"/>
</dbReference>
<sequence>MQSGISASEELKTQFAELLSTPSHFALLVTIESETIKPVGFLTDPSGSDAAATPAAFEANLDRLLQPRLTPKQAQYVLLRRSPASEPGPALVAATYIPDAAPVRQKMLFASTRLTLTRELGSEHFRESLYADSAAELSADGFRRHDAHGETAAPLTEEERTLGEVRRAEQEAGAGTGVREIHLSKNMAMPVAEDALAALRELAGGSKVLVMLKINPESETVELVPSSDSPSSIAELSATISATEPRFTFYRYAHTHAGTAEEPVLFFYTCPAGGGGGARASIKFRMMYPLMKRAVLAAAEQQCGLAPAKRFEVEEPAEITEAAVLEDLHPRVEEKKAFSRPKRPGR</sequence>
<dbReference type="GO" id="GO:0030042">
    <property type="term" value="P:actin filament depolymerization"/>
    <property type="evidence" value="ECO:0007669"/>
    <property type="project" value="TreeGrafter"/>
</dbReference>
<accession>J3PGX9</accession>
<evidence type="ECO:0000256" key="6">
    <source>
        <dbReference type="ARBA" id="ARBA00023203"/>
    </source>
</evidence>
<reference evidence="13" key="5">
    <citation type="submission" date="2018-04" db="UniProtKB">
        <authorList>
            <consortium name="EnsemblFungi"/>
        </authorList>
    </citation>
    <scope>IDENTIFICATION</scope>
    <source>
        <strain evidence="13">R3-111a-1</strain>
    </source>
</reference>
<dbReference type="InterPro" id="IPR028458">
    <property type="entry name" value="Twinfilin"/>
</dbReference>
<evidence type="ECO:0000313" key="12">
    <source>
        <dbReference type="EMBL" id="EJT69876.1"/>
    </source>
</evidence>
<evidence type="ECO:0000256" key="10">
    <source>
        <dbReference type="ARBA" id="ARBA00069496"/>
    </source>
</evidence>
<dbReference type="HOGENOM" id="CLU_031995_0_1_1"/>
<reference evidence="13" key="4">
    <citation type="journal article" date="2015" name="G3 (Bethesda)">
        <title>Genome sequences of three phytopathogenic species of the Magnaporthaceae family of fungi.</title>
        <authorList>
            <person name="Okagaki L.H."/>
            <person name="Nunes C.C."/>
            <person name="Sailsbery J."/>
            <person name="Clay B."/>
            <person name="Brown D."/>
            <person name="John T."/>
            <person name="Oh Y."/>
            <person name="Young N."/>
            <person name="Fitzgerald M."/>
            <person name="Haas B.J."/>
            <person name="Zeng Q."/>
            <person name="Young S."/>
            <person name="Adiconis X."/>
            <person name="Fan L."/>
            <person name="Levin J.Z."/>
            <person name="Mitchell T.K."/>
            <person name="Okubara P.A."/>
            <person name="Farman M.L."/>
            <person name="Kohn L.M."/>
            <person name="Birren B."/>
            <person name="Ma L.-J."/>
            <person name="Dean R.A."/>
        </authorList>
    </citation>
    <scope>NUCLEOTIDE SEQUENCE</scope>
    <source>
        <strain evidence="13">R3-111a-1</strain>
    </source>
</reference>
<evidence type="ECO:0000313" key="13">
    <source>
        <dbReference type="EnsemblFungi" id="EJT69876"/>
    </source>
</evidence>
<evidence type="ECO:0000256" key="8">
    <source>
        <dbReference type="ARBA" id="ARBA00038532"/>
    </source>
</evidence>
<evidence type="ECO:0000256" key="1">
    <source>
        <dbReference type="ARBA" id="ARBA00004245"/>
    </source>
</evidence>
<keyword evidence="14" id="KW-1185">Reference proteome</keyword>
<evidence type="ECO:0000256" key="5">
    <source>
        <dbReference type="ARBA" id="ARBA00022737"/>
    </source>
</evidence>
<dbReference type="VEuPathDB" id="FungiDB:GGTG_12759"/>
<evidence type="ECO:0000256" key="9">
    <source>
        <dbReference type="ARBA" id="ARBA00056419"/>
    </source>
</evidence>
<comment type="subcellular location">
    <subcellularLocation>
        <location evidence="2">Cytoplasm</location>
        <location evidence="2">Cell cortex</location>
    </subcellularLocation>
    <subcellularLocation>
        <location evidence="1">Cytoplasm</location>
        <location evidence="1">Cytoskeleton</location>
    </subcellularLocation>
</comment>
<dbReference type="InterPro" id="IPR002108">
    <property type="entry name" value="ADF-H"/>
</dbReference>
<dbReference type="GO" id="GO:0005938">
    <property type="term" value="C:cell cortex"/>
    <property type="evidence" value="ECO:0007669"/>
    <property type="project" value="UniProtKB-SubCell"/>
</dbReference>
<name>J3PGX9_GAET3</name>
<reference evidence="12" key="3">
    <citation type="submission" date="2010-09" db="EMBL/GenBank/DDBJ databases">
        <title>Annotation of Gaeumannomyces graminis var. tritici R3-111a-1.</title>
        <authorList>
            <consortium name="The Broad Institute Genome Sequencing Platform"/>
            <person name="Ma L.-J."/>
            <person name="Dead R."/>
            <person name="Young S.K."/>
            <person name="Zeng Q."/>
            <person name="Gargeya S."/>
            <person name="Fitzgerald M."/>
            <person name="Haas B."/>
            <person name="Abouelleil A."/>
            <person name="Alvarado L."/>
            <person name="Arachchi H.M."/>
            <person name="Berlin A."/>
            <person name="Brown A."/>
            <person name="Chapman S.B."/>
            <person name="Chen Z."/>
            <person name="Dunbar C."/>
            <person name="Freedman E."/>
            <person name="Gearin G."/>
            <person name="Gellesch M."/>
            <person name="Goldberg J."/>
            <person name="Griggs A."/>
            <person name="Gujja S."/>
            <person name="Heiman D."/>
            <person name="Howarth C."/>
            <person name="Larson L."/>
            <person name="Lui A."/>
            <person name="MacDonald P.J.P."/>
            <person name="Mehta T."/>
            <person name="Montmayeur A."/>
            <person name="Murphy C."/>
            <person name="Neiman D."/>
            <person name="Pearson M."/>
            <person name="Priest M."/>
            <person name="Roberts A."/>
            <person name="Saif S."/>
            <person name="Shea T."/>
            <person name="Shenoy N."/>
            <person name="Sisk P."/>
            <person name="Stolte C."/>
            <person name="Sykes S."/>
            <person name="Yandava C."/>
            <person name="Wortman J."/>
            <person name="Nusbaum C."/>
            <person name="Birren B."/>
        </authorList>
    </citation>
    <scope>NUCLEOTIDE SEQUENCE</scope>
    <source>
        <strain evidence="12">R3-111a-1</strain>
    </source>
</reference>
<comment type="function">
    <text evidence="9">Actin-binding protein involved in motile and morphological processes. Inhibits actin polymerization, likely by sequestering G-actin.</text>
</comment>
<dbReference type="InterPro" id="IPR029006">
    <property type="entry name" value="ADF-H/Gelsolin-like_dom_sf"/>
</dbReference>
<dbReference type="PROSITE" id="PS51263">
    <property type="entry name" value="ADF_H"/>
    <property type="match status" value="2"/>
</dbReference>
<dbReference type="FunFam" id="3.40.20.10:FF:000042">
    <property type="entry name" value="Actin depolymerizing protein"/>
    <property type="match status" value="1"/>
</dbReference>
<gene>
    <name evidence="13" type="primary">20353217</name>
    <name evidence="12" type="ORF">GGTG_12759</name>
</gene>